<name>A0A3P7NNZ9_CYLGO</name>
<reference evidence="2 3" key="1">
    <citation type="submission" date="2018-11" db="EMBL/GenBank/DDBJ databases">
        <authorList>
            <consortium name="Pathogen Informatics"/>
        </authorList>
    </citation>
    <scope>NUCLEOTIDE SEQUENCE [LARGE SCALE GENOMIC DNA]</scope>
</reference>
<gene>
    <name evidence="2" type="ORF">CGOC_LOCUS13014</name>
</gene>
<evidence type="ECO:0000313" key="2">
    <source>
        <dbReference type="EMBL" id="VDN35737.1"/>
    </source>
</evidence>
<evidence type="ECO:0000313" key="3">
    <source>
        <dbReference type="Proteomes" id="UP000271889"/>
    </source>
</evidence>
<evidence type="ECO:0000256" key="1">
    <source>
        <dbReference type="SAM" id="MobiDB-lite"/>
    </source>
</evidence>
<protein>
    <submittedName>
        <fullName evidence="2">Uncharacterized protein</fullName>
    </submittedName>
</protein>
<dbReference type="EMBL" id="UYRV01127607">
    <property type="protein sequence ID" value="VDN35737.1"/>
    <property type="molecule type" value="Genomic_DNA"/>
</dbReference>
<sequence length="59" mass="6261">MLRALSSRTPGGGALTAPTDVVQSKPIEAPPKTENWSLSSNSDVEEVSCSPCEDVVIRF</sequence>
<dbReference type="AlphaFoldDB" id="A0A3P7NNZ9"/>
<proteinExistence type="predicted"/>
<feature type="region of interest" description="Disordered" evidence="1">
    <location>
        <begin position="1"/>
        <end position="44"/>
    </location>
</feature>
<organism evidence="2 3">
    <name type="scientific">Cylicostephanus goldi</name>
    <name type="common">Nematode worm</name>
    <dbReference type="NCBI Taxonomy" id="71465"/>
    <lineage>
        <taxon>Eukaryota</taxon>
        <taxon>Metazoa</taxon>
        <taxon>Ecdysozoa</taxon>
        <taxon>Nematoda</taxon>
        <taxon>Chromadorea</taxon>
        <taxon>Rhabditida</taxon>
        <taxon>Rhabditina</taxon>
        <taxon>Rhabditomorpha</taxon>
        <taxon>Strongyloidea</taxon>
        <taxon>Strongylidae</taxon>
        <taxon>Cylicostephanus</taxon>
    </lineage>
</organism>
<keyword evidence="3" id="KW-1185">Reference proteome</keyword>
<dbReference type="Proteomes" id="UP000271889">
    <property type="component" value="Unassembled WGS sequence"/>
</dbReference>
<accession>A0A3P7NNZ9</accession>